<keyword evidence="1" id="KW-0472">Membrane</keyword>
<evidence type="ECO:0000313" key="2">
    <source>
        <dbReference type="EMBL" id="MBC5640684.1"/>
    </source>
</evidence>
<keyword evidence="3" id="KW-1185">Reference proteome</keyword>
<proteinExistence type="predicted"/>
<sequence length="333" mass="37539">MNINKEYLKNNFNFIICLIISIIITSTCVILLNISSNMKSTTTYSNLSNYALIANNLNSINSSLNNCTADTSLNIVAASSLLKNGLADLDNCKTSLASLSSNDNSQVSSNLLKALDDTYNLYTYCLNYISTYEDSSLDELAANLDALKNNCIASYSKLSDEGISLNYSSSLQNFLYAFISHYSKLNQSKIESELKHSQNTEFITKLSAISNNFLGLLEDLKPAVDRVREENRSFDAIINDLNDKENSFNFLKKDLNSVSIPEGYLNYYNNLNDIFSLYSSYLNSMRTAIIYERSSSDYKKNKTVIDKNYDNAYKKYNNVLESIQQFLSLLENS</sequence>
<gene>
    <name evidence="2" type="ORF">H8R92_09680</name>
</gene>
<keyword evidence="1" id="KW-0812">Transmembrane</keyword>
<comment type="caution">
    <text evidence="2">The sequence shown here is derived from an EMBL/GenBank/DDBJ whole genome shotgun (WGS) entry which is preliminary data.</text>
</comment>
<dbReference type="EMBL" id="JACOOQ010000015">
    <property type="protein sequence ID" value="MBC5640684.1"/>
    <property type="molecule type" value="Genomic_DNA"/>
</dbReference>
<reference evidence="2" key="1">
    <citation type="submission" date="2020-08" db="EMBL/GenBank/DDBJ databases">
        <title>Genome public.</title>
        <authorList>
            <person name="Liu C."/>
            <person name="Sun Q."/>
        </authorList>
    </citation>
    <scope>NUCLEOTIDE SEQUENCE</scope>
    <source>
        <strain evidence="2">NSJ-42</strain>
    </source>
</reference>
<evidence type="ECO:0000313" key="3">
    <source>
        <dbReference type="Proteomes" id="UP000662088"/>
    </source>
</evidence>
<protein>
    <recommendedName>
        <fullName evidence="4">DUF3829 domain-containing protein</fullName>
    </recommendedName>
</protein>
<dbReference type="Proteomes" id="UP000662088">
    <property type="component" value="Unassembled WGS sequence"/>
</dbReference>
<feature type="transmembrane region" description="Helical" evidence="1">
    <location>
        <begin position="12"/>
        <end position="34"/>
    </location>
</feature>
<organism evidence="2 3">
    <name type="scientific">Clostridium lentum</name>
    <dbReference type="NCBI Taxonomy" id="2763037"/>
    <lineage>
        <taxon>Bacteria</taxon>
        <taxon>Bacillati</taxon>
        <taxon>Bacillota</taxon>
        <taxon>Clostridia</taxon>
        <taxon>Eubacteriales</taxon>
        <taxon>Clostridiaceae</taxon>
        <taxon>Clostridium</taxon>
    </lineage>
</organism>
<dbReference type="RefSeq" id="WP_186835316.1">
    <property type="nucleotide sequence ID" value="NZ_JACOOQ010000015.1"/>
</dbReference>
<evidence type="ECO:0008006" key="4">
    <source>
        <dbReference type="Google" id="ProtNLM"/>
    </source>
</evidence>
<name>A0A8I0AE20_9CLOT</name>
<accession>A0A8I0AE20</accession>
<evidence type="ECO:0000256" key="1">
    <source>
        <dbReference type="SAM" id="Phobius"/>
    </source>
</evidence>
<dbReference type="AlphaFoldDB" id="A0A8I0AE20"/>
<keyword evidence="1" id="KW-1133">Transmembrane helix</keyword>